<sequence length="60" mass="6828">MAVPLKGPLSKGFFYLRMQARLDVSEVNDGIFIDFRTALASPAKSIYRDFAKRLCHIHNT</sequence>
<proteinExistence type="predicted"/>
<reference evidence="2" key="2">
    <citation type="submission" date="2017-11" db="EMBL/GenBank/DDBJ databases">
        <title>PacBio sequencing of new strain of the secondary endosymbiont Candidatus Hamiltonella defensa.</title>
        <authorList>
            <person name="Strand M.R."/>
            <person name="Oliver K."/>
        </authorList>
    </citation>
    <scope>NUCLEOTIDE SEQUENCE [LARGE SCALE GENOMIC DNA]</scope>
    <source>
        <strain evidence="2">A2C</strain>
    </source>
</reference>
<reference evidence="2" key="1">
    <citation type="submission" date="2016-10" db="EMBL/GenBank/DDBJ databases">
        <authorList>
            <person name="Chevignon G."/>
        </authorList>
    </citation>
    <scope>NUCLEOTIDE SEQUENCE [LARGE SCALE GENOMIC DNA]</scope>
    <source>
        <strain evidence="2">A2C</strain>
    </source>
</reference>
<accession>A0A2D3T790</accession>
<name>A0A2D3T790_9ENTR</name>
<dbReference type="Proteomes" id="UP000230008">
    <property type="component" value="Chromosome"/>
</dbReference>
<organism evidence="1 2">
    <name type="scientific">Candidatus Williamhamiltonella defendens</name>
    <dbReference type="NCBI Taxonomy" id="138072"/>
    <lineage>
        <taxon>Bacteria</taxon>
        <taxon>Pseudomonadati</taxon>
        <taxon>Pseudomonadota</taxon>
        <taxon>Gammaproteobacteria</taxon>
        <taxon>Enterobacterales</taxon>
        <taxon>Enterobacteriaceae</taxon>
        <taxon>aphid secondary symbionts</taxon>
        <taxon>Candidatus Williamhamiltonella</taxon>
    </lineage>
</organism>
<evidence type="ECO:0000313" key="2">
    <source>
        <dbReference type="Proteomes" id="UP000230008"/>
    </source>
</evidence>
<gene>
    <name evidence="1" type="ORF">BJP41_04305</name>
</gene>
<dbReference type="AlphaFoldDB" id="A0A2D3T790"/>
<protein>
    <submittedName>
        <fullName evidence="1">Uncharacterized protein</fullName>
    </submittedName>
</protein>
<evidence type="ECO:0000313" key="1">
    <source>
        <dbReference type="EMBL" id="ATW29696.1"/>
    </source>
</evidence>
<dbReference type="EMBL" id="CP017606">
    <property type="protein sequence ID" value="ATW29696.1"/>
    <property type="molecule type" value="Genomic_DNA"/>
</dbReference>